<evidence type="ECO:0000256" key="1">
    <source>
        <dbReference type="SAM" id="MobiDB-lite"/>
    </source>
</evidence>
<dbReference type="InterPro" id="IPR017549">
    <property type="entry name" value="APMV_L690"/>
</dbReference>
<sequence>MLRAYLGWRLNPARATPDAPAGKDGPTTVDVSVEMVRFNQECSGRRVPLVPRDPCPGLGEGRTVKRKALSRTVVRALALGPTALLALSAAAPAHAAGVTVTSSGGGGSVSTSSDAGQSAPASSEADDESEETQFNRVDLISDQMGTTPLFDADVQNAWGLALGPDTPLWVANNGTGVATMYADGMNGETPTKVDDSVTIPGGAPTGVVFNDTDEFKVKTPDGKEAPARFIFASEAGDITAVSRHTSTPGEATLVAQVDGAVYKGITIVHWDGHPFLLAANFHQNRIDVFDEHFTLRPELSKRFQDPDIPEGFAPFNVKAFGDSVFVTFAKQLPPDNVDDEAGPGNGFVDEFTGDKGLTRVASRGTLNSPWGLAFAPDSFGELAGALLVGNFGDGHINAFRDGKFLGQLRDQNDQTIVIDGLWSLLPGTAKTGGTGTLWFSAGPNGEMNGLVGQLLPADTN</sequence>
<accession>A0A8J3LRQ6</accession>
<comment type="caution">
    <text evidence="2">The sequence shown here is derived from an EMBL/GenBank/DDBJ whole genome shotgun (WGS) entry which is preliminary data.</text>
</comment>
<protein>
    <recommendedName>
        <fullName evidence="4">TIGR03118 family protein</fullName>
    </recommendedName>
</protein>
<organism evidence="2 3">
    <name type="scientific">Planosporangium flavigriseum</name>
    <dbReference type="NCBI Taxonomy" id="373681"/>
    <lineage>
        <taxon>Bacteria</taxon>
        <taxon>Bacillati</taxon>
        <taxon>Actinomycetota</taxon>
        <taxon>Actinomycetes</taxon>
        <taxon>Micromonosporales</taxon>
        <taxon>Micromonosporaceae</taxon>
        <taxon>Planosporangium</taxon>
    </lineage>
</organism>
<evidence type="ECO:0008006" key="4">
    <source>
        <dbReference type="Google" id="ProtNLM"/>
    </source>
</evidence>
<feature type="compositionally biased region" description="Low complexity" evidence="1">
    <location>
        <begin position="109"/>
        <end position="123"/>
    </location>
</feature>
<dbReference type="NCBIfam" id="TIGR03118">
    <property type="entry name" value="PEPCTERM_chp_1"/>
    <property type="match status" value="1"/>
</dbReference>
<keyword evidence="3" id="KW-1185">Reference proteome</keyword>
<feature type="region of interest" description="Disordered" evidence="1">
    <location>
        <begin position="98"/>
        <end position="132"/>
    </location>
</feature>
<name>A0A8J3LRQ6_9ACTN</name>
<dbReference type="AlphaFoldDB" id="A0A8J3LRQ6"/>
<proteinExistence type="predicted"/>
<reference evidence="2" key="1">
    <citation type="submission" date="2021-01" db="EMBL/GenBank/DDBJ databases">
        <title>Whole genome shotgun sequence of Planosporangium flavigriseum NBRC 105377.</title>
        <authorList>
            <person name="Komaki H."/>
            <person name="Tamura T."/>
        </authorList>
    </citation>
    <scope>NUCLEOTIDE SEQUENCE</scope>
    <source>
        <strain evidence="2">NBRC 105377</strain>
    </source>
</reference>
<evidence type="ECO:0000313" key="2">
    <source>
        <dbReference type="EMBL" id="GIG76424.1"/>
    </source>
</evidence>
<evidence type="ECO:0000313" key="3">
    <source>
        <dbReference type="Proteomes" id="UP000653674"/>
    </source>
</evidence>
<dbReference type="SUPFAM" id="SSF63829">
    <property type="entry name" value="Calcium-dependent phosphotriesterase"/>
    <property type="match status" value="1"/>
</dbReference>
<dbReference type="Proteomes" id="UP000653674">
    <property type="component" value="Unassembled WGS sequence"/>
</dbReference>
<dbReference type="EMBL" id="BONU01000054">
    <property type="protein sequence ID" value="GIG76424.1"/>
    <property type="molecule type" value="Genomic_DNA"/>
</dbReference>
<gene>
    <name evidence="2" type="ORF">Pfl04_48280</name>
</gene>